<name>A0ABR8EIM9_9CYAN</name>
<sequence>MFLGVLNLNGWFLVVQRAIGARESGAGDRTEPSLIPPINPYDVQCDISA</sequence>
<organism evidence="1 2">
    <name type="scientific">Planktothricoides raciborskii FACHB-1370</name>
    <dbReference type="NCBI Taxonomy" id="2949576"/>
    <lineage>
        <taxon>Bacteria</taxon>
        <taxon>Bacillati</taxon>
        <taxon>Cyanobacteriota</taxon>
        <taxon>Cyanophyceae</taxon>
        <taxon>Oscillatoriophycideae</taxon>
        <taxon>Oscillatoriales</taxon>
        <taxon>Oscillatoriaceae</taxon>
        <taxon>Planktothricoides</taxon>
    </lineage>
</organism>
<dbReference type="Proteomes" id="UP000641954">
    <property type="component" value="Unassembled WGS sequence"/>
</dbReference>
<keyword evidence="2" id="KW-1185">Reference proteome</keyword>
<evidence type="ECO:0000313" key="2">
    <source>
        <dbReference type="Proteomes" id="UP000641954"/>
    </source>
</evidence>
<dbReference type="EMBL" id="JACJSK010000042">
    <property type="protein sequence ID" value="MBD2546603.1"/>
    <property type="molecule type" value="Genomic_DNA"/>
</dbReference>
<proteinExistence type="predicted"/>
<gene>
    <name evidence="1" type="ORF">H6G72_22730</name>
</gene>
<dbReference type="RefSeq" id="WP_190879923.1">
    <property type="nucleotide sequence ID" value="NZ_JACJSK010000042.1"/>
</dbReference>
<evidence type="ECO:0000313" key="1">
    <source>
        <dbReference type="EMBL" id="MBD2546603.1"/>
    </source>
</evidence>
<protein>
    <submittedName>
        <fullName evidence="1">Uncharacterized protein</fullName>
    </submittedName>
</protein>
<comment type="caution">
    <text evidence="1">The sequence shown here is derived from an EMBL/GenBank/DDBJ whole genome shotgun (WGS) entry which is preliminary data.</text>
</comment>
<reference evidence="1 2" key="1">
    <citation type="journal article" date="2020" name="ISME J.">
        <title>Comparative genomics reveals insights into cyanobacterial evolution and habitat adaptation.</title>
        <authorList>
            <person name="Chen M.Y."/>
            <person name="Teng W.K."/>
            <person name="Zhao L."/>
            <person name="Hu C.X."/>
            <person name="Zhou Y.K."/>
            <person name="Han B.P."/>
            <person name="Song L.R."/>
            <person name="Shu W.S."/>
        </authorList>
    </citation>
    <scope>NUCLEOTIDE SEQUENCE [LARGE SCALE GENOMIC DNA]</scope>
    <source>
        <strain evidence="1 2">FACHB-1370</strain>
    </source>
</reference>
<accession>A0ABR8EIM9</accession>